<dbReference type="AlphaFoldDB" id="A0A971CYY9"/>
<feature type="transmembrane region" description="Helical" evidence="1">
    <location>
        <begin position="184"/>
        <end position="209"/>
    </location>
</feature>
<accession>A0A971CYY9</accession>
<proteinExistence type="predicted"/>
<evidence type="ECO:0000313" key="3">
    <source>
        <dbReference type="Proteomes" id="UP000767327"/>
    </source>
</evidence>
<keyword evidence="1" id="KW-0472">Membrane</keyword>
<evidence type="ECO:0000313" key="2">
    <source>
        <dbReference type="EMBL" id="NLT79291.1"/>
    </source>
</evidence>
<dbReference type="Proteomes" id="UP000767327">
    <property type="component" value="Unassembled WGS sequence"/>
</dbReference>
<name>A0A971CYY9_9BIFI</name>
<evidence type="ECO:0008006" key="4">
    <source>
        <dbReference type="Google" id="ProtNLM"/>
    </source>
</evidence>
<dbReference type="RefSeq" id="WP_273173028.1">
    <property type="nucleotide sequence ID" value="NZ_JAAXZR010000013.1"/>
</dbReference>
<sequence>MSEKDVRGPRPEDSGRGKGVIGVQLIAYSMLLLSGLAVSLWPVPAVILCWIIVVGAAMLGALLFWWPFDDTVTTSLVERGVSGVTGLCAFVASAVVVPRLVMEVDAGSESRASLTSWAVVFGALVTVLVIIAFITQMLRRVRSHLIRSLSHAVFGGIACVSAAGWSFLPLLIGIAKSAGGVKHVVGFVLVVLVVLVILLSLGAAASSWWNEDTAKEAYARVGIGLLPVMVGGIAVYMATLATYFLVF</sequence>
<keyword evidence="1" id="KW-1133">Transmembrane helix</keyword>
<gene>
    <name evidence="2" type="ORF">GXW98_03265</name>
</gene>
<feature type="transmembrane region" description="Helical" evidence="1">
    <location>
        <begin position="114"/>
        <end position="137"/>
    </location>
</feature>
<feature type="transmembrane region" description="Helical" evidence="1">
    <location>
        <begin position="80"/>
        <end position="102"/>
    </location>
</feature>
<protein>
    <recommendedName>
        <fullName evidence="4">Beta-carotene 15,15'-monooxygenase</fullName>
    </recommendedName>
</protein>
<reference evidence="2" key="2">
    <citation type="submission" date="2020-01" db="EMBL/GenBank/DDBJ databases">
        <authorList>
            <person name="Campanaro S."/>
        </authorList>
    </citation>
    <scope>NUCLEOTIDE SEQUENCE</scope>
    <source>
        <strain evidence="2">AS01afH2WH_6</strain>
    </source>
</reference>
<feature type="transmembrane region" description="Helical" evidence="1">
    <location>
        <begin position="221"/>
        <end position="246"/>
    </location>
</feature>
<organism evidence="2 3">
    <name type="scientific">Bifidobacterium crudilactis</name>
    <dbReference type="NCBI Taxonomy" id="327277"/>
    <lineage>
        <taxon>Bacteria</taxon>
        <taxon>Bacillati</taxon>
        <taxon>Actinomycetota</taxon>
        <taxon>Actinomycetes</taxon>
        <taxon>Bifidobacteriales</taxon>
        <taxon>Bifidobacteriaceae</taxon>
        <taxon>Bifidobacterium</taxon>
    </lineage>
</organism>
<evidence type="ECO:0000256" key="1">
    <source>
        <dbReference type="SAM" id="Phobius"/>
    </source>
</evidence>
<feature type="transmembrane region" description="Helical" evidence="1">
    <location>
        <begin position="149"/>
        <end position="172"/>
    </location>
</feature>
<feature type="transmembrane region" description="Helical" evidence="1">
    <location>
        <begin position="47"/>
        <end position="68"/>
    </location>
</feature>
<dbReference type="EMBL" id="JAAXZR010000013">
    <property type="protein sequence ID" value="NLT79291.1"/>
    <property type="molecule type" value="Genomic_DNA"/>
</dbReference>
<comment type="caution">
    <text evidence="2">The sequence shown here is derived from an EMBL/GenBank/DDBJ whole genome shotgun (WGS) entry which is preliminary data.</text>
</comment>
<feature type="transmembrane region" description="Helical" evidence="1">
    <location>
        <begin position="20"/>
        <end position="40"/>
    </location>
</feature>
<keyword evidence="1" id="KW-0812">Transmembrane</keyword>
<reference evidence="2" key="1">
    <citation type="journal article" date="2020" name="Biotechnol. Biofuels">
        <title>New insights from the biogas microbiome by comprehensive genome-resolved metagenomics of nearly 1600 species originating from multiple anaerobic digesters.</title>
        <authorList>
            <person name="Campanaro S."/>
            <person name="Treu L."/>
            <person name="Rodriguez-R L.M."/>
            <person name="Kovalovszki A."/>
            <person name="Ziels R.M."/>
            <person name="Maus I."/>
            <person name="Zhu X."/>
            <person name="Kougias P.G."/>
            <person name="Basile A."/>
            <person name="Luo G."/>
            <person name="Schluter A."/>
            <person name="Konstantinidis K.T."/>
            <person name="Angelidaki I."/>
        </authorList>
    </citation>
    <scope>NUCLEOTIDE SEQUENCE</scope>
    <source>
        <strain evidence="2">AS01afH2WH_6</strain>
    </source>
</reference>